<evidence type="ECO:0000313" key="1">
    <source>
        <dbReference type="EMBL" id="UZJ23911.1"/>
    </source>
</evidence>
<organism evidence="1 2">
    <name type="scientific">Rhodococcus antarcticus</name>
    <dbReference type="NCBI Taxonomy" id="2987751"/>
    <lineage>
        <taxon>Bacteria</taxon>
        <taxon>Bacillati</taxon>
        <taxon>Actinomycetota</taxon>
        <taxon>Actinomycetes</taxon>
        <taxon>Mycobacteriales</taxon>
        <taxon>Nocardiaceae</taxon>
        <taxon>Rhodococcus</taxon>
    </lineage>
</organism>
<dbReference type="Proteomes" id="UP001164965">
    <property type="component" value="Chromosome"/>
</dbReference>
<gene>
    <name evidence="1" type="ORF">RHODO2019_12010</name>
</gene>
<sequence>MSQLTPTALSTCVREVVEFVDAGGWDQPPQLFALVPTAELLAQEPDLHGQLDATAELTPVAQDALPGGVEGAAPELDAALAQILWPAGVSGCALVQEVLILPPDAEAELDAAGAGTDALARAAAHPERREARVVAAVLRDGQALCLLQLRADSPADGSPELLEHPDLAPGLVAALHATFAD</sequence>
<proteinExistence type="predicted"/>
<evidence type="ECO:0000313" key="2">
    <source>
        <dbReference type="Proteomes" id="UP001164965"/>
    </source>
</evidence>
<accession>A0ABY6NX02</accession>
<dbReference type="RefSeq" id="WP_265382019.1">
    <property type="nucleotide sequence ID" value="NZ_CP110615.1"/>
</dbReference>
<dbReference type="EMBL" id="CP110615">
    <property type="protein sequence ID" value="UZJ23911.1"/>
    <property type="molecule type" value="Genomic_DNA"/>
</dbReference>
<dbReference type="NCBIfam" id="NF040618">
    <property type="entry name" value="PPA1309_fam"/>
    <property type="match status" value="1"/>
</dbReference>
<protein>
    <submittedName>
        <fullName evidence="1">PPA1309 family protein</fullName>
    </submittedName>
</protein>
<dbReference type="InterPro" id="IPR047681">
    <property type="entry name" value="PPA1309-like"/>
</dbReference>
<keyword evidence="2" id="KW-1185">Reference proteome</keyword>
<reference evidence="1" key="1">
    <citation type="submission" date="2022-10" db="EMBL/GenBank/DDBJ databases">
        <title>Rhodococcus sp.75.</title>
        <authorList>
            <person name="Sun M."/>
        </authorList>
    </citation>
    <scope>NUCLEOTIDE SEQUENCE</scope>
    <source>
        <strain evidence="1">75</strain>
    </source>
</reference>
<name>A0ABY6NX02_9NOCA</name>